<dbReference type="AlphaFoldDB" id="A0A024Q6M0"/>
<reference evidence="11 12" key="1">
    <citation type="submission" date="2014-03" db="EMBL/GenBank/DDBJ databases">
        <authorList>
            <person name="Urmite Genomes U."/>
        </authorList>
    </citation>
    <scope>NUCLEOTIDE SEQUENCE [LARGE SCALE GENOMIC DNA]</scope>
    <source>
        <strain evidence="11 12">Vm-5</strain>
    </source>
</reference>
<evidence type="ECO:0000256" key="6">
    <source>
        <dbReference type="PROSITE-ProRule" id="PRU00284"/>
    </source>
</evidence>
<accession>A0A024Q6M0</accession>
<feature type="domain" description="Methyl-accepting transducer" evidence="9">
    <location>
        <begin position="263"/>
        <end position="518"/>
    </location>
</feature>
<evidence type="ECO:0000313" key="12">
    <source>
        <dbReference type="Proteomes" id="UP000028875"/>
    </source>
</evidence>
<feature type="coiled-coil region" evidence="7">
    <location>
        <begin position="479"/>
        <end position="513"/>
    </location>
</feature>
<evidence type="ECO:0000256" key="2">
    <source>
        <dbReference type="ARBA" id="ARBA00022475"/>
    </source>
</evidence>
<dbReference type="eggNOG" id="COG0840">
    <property type="taxonomic scope" value="Bacteria"/>
</dbReference>
<dbReference type="Gene3D" id="1.10.287.950">
    <property type="entry name" value="Methyl-accepting chemotaxis protein"/>
    <property type="match status" value="1"/>
</dbReference>
<keyword evidence="8" id="KW-0812">Transmembrane</keyword>
<protein>
    <submittedName>
        <fullName evidence="11">Methyl-accepting chemotaxis protein 4</fullName>
    </submittedName>
</protein>
<evidence type="ECO:0000256" key="1">
    <source>
        <dbReference type="ARBA" id="ARBA00004236"/>
    </source>
</evidence>
<keyword evidence="3 8" id="KW-0472">Membrane</keyword>
<dbReference type="Proteomes" id="UP000028875">
    <property type="component" value="Unassembled WGS sequence"/>
</dbReference>
<dbReference type="GO" id="GO:0005886">
    <property type="term" value="C:plasma membrane"/>
    <property type="evidence" value="ECO:0007669"/>
    <property type="project" value="UniProtKB-SubCell"/>
</dbReference>
<evidence type="ECO:0000259" key="10">
    <source>
        <dbReference type="PROSITE" id="PS50885"/>
    </source>
</evidence>
<dbReference type="EMBL" id="CCDP010000001">
    <property type="protein sequence ID" value="CDQ38124.1"/>
    <property type="molecule type" value="Genomic_DNA"/>
</dbReference>
<dbReference type="PROSITE" id="PS50885">
    <property type="entry name" value="HAMP"/>
    <property type="match status" value="1"/>
</dbReference>
<evidence type="ECO:0000256" key="3">
    <source>
        <dbReference type="ARBA" id="ARBA00023136"/>
    </source>
</evidence>
<comment type="caution">
    <text evidence="11">The sequence shown here is derived from an EMBL/GenBank/DDBJ whole genome shotgun (WGS) entry which is preliminary data.</text>
</comment>
<comment type="similarity">
    <text evidence="5">Belongs to the methyl-accepting chemotaxis (MCP) protein family.</text>
</comment>
<keyword evidence="4 6" id="KW-0807">Transducer</keyword>
<evidence type="ECO:0000313" key="11">
    <source>
        <dbReference type="EMBL" id="CDQ38124.1"/>
    </source>
</evidence>
<dbReference type="GO" id="GO:0007165">
    <property type="term" value="P:signal transduction"/>
    <property type="evidence" value="ECO:0007669"/>
    <property type="project" value="UniProtKB-KW"/>
</dbReference>
<reference evidence="12" key="2">
    <citation type="submission" date="2014-05" db="EMBL/GenBank/DDBJ databases">
        <title>Draft genome sequence of Virgibacillus massiliensis Vm-5.</title>
        <authorList>
            <person name="Khelaifia S."/>
            <person name="Croce O."/>
            <person name="Lagier J.C."/>
            <person name="Raoult D."/>
        </authorList>
    </citation>
    <scope>NUCLEOTIDE SEQUENCE [LARGE SCALE GENOMIC DNA]</scope>
    <source>
        <strain evidence="12">Vm-5</strain>
    </source>
</reference>
<keyword evidence="12" id="KW-1185">Reference proteome</keyword>
<proteinExistence type="inferred from homology"/>
<organism evidence="11 12">
    <name type="scientific">Virgibacillus massiliensis</name>
    <dbReference type="NCBI Taxonomy" id="1462526"/>
    <lineage>
        <taxon>Bacteria</taxon>
        <taxon>Bacillati</taxon>
        <taxon>Bacillota</taxon>
        <taxon>Bacilli</taxon>
        <taxon>Bacillales</taxon>
        <taxon>Bacillaceae</taxon>
        <taxon>Virgibacillus</taxon>
    </lineage>
</organism>
<dbReference type="InterPro" id="IPR003660">
    <property type="entry name" value="HAMP_dom"/>
</dbReference>
<dbReference type="SMART" id="SM00283">
    <property type="entry name" value="MA"/>
    <property type="match status" value="1"/>
</dbReference>
<evidence type="ECO:0000256" key="4">
    <source>
        <dbReference type="ARBA" id="ARBA00023224"/>
    </source>
</evidence>
<dbReference type="Pfam" id="PF00015">
    <property type="entry name" value="MCPsignal"/>
    <property type="match status" value="1"/>
</dbReference>
<dbReference type="RefSeq" id="WP_021290002.1">
    <property type="nucleotide sequence ID" value="NZ_BNER01000001.1"/>
</dbReference>
<comment type="subcellular location">
    <subcellularLocation>
        <location evidence="1">Cell membrane</location>
    </subcellularLocation>
</comment>
<keyword evidence="8" id="KW-1133">Transmembrane helix</keyword>
<dbReference type="SUPFAM" id="SSF58104">
    <property type="entry name" value="Methyl-accepting chemotaxis protein (MCP) signaling domain"/>
    <property type="match status" value="1"/>
</dbReference>
<dbReference type="InterPro" id="IPR004089">
    <property type="entry name" value="MCPsignal_dom"/>
</dbReference>
<dbReference type="PROSITE" id="PS50111">
    <property type="entry name" value="CHEMOTAXIS_TRANSDUC_2"/>
    <property type="match status" value="1"/>
</dbReference>
<sequence>MKVYQKYKQWIMQFSNTMLKKLSLRSRLLLLFIVLIFISSTAVGISSYLKAKGTTMTAIENRLKRETELMGYIADNLQFLYVSDNNYFMQQLESNIRTQKNKLADDGIASEYFYVKGERVTPFKSSEDALPGLSTAIIEEISVRQNGLIHKTIDNKEYTFTFQEMEEIEGIYVLAVPTSSYMEPVQSMGYYTIAIIMVSGLLTTLLITIFVRSLTKPIMVLRDTMQEVKIGNLGKVLPIKTTLPEFIALKNGYETMISYMRTTLQEIKVTTDHLNNTGRELQRSSATTLESGQQLMEAINEVKTGAEQTASSSKSSVEMVLQIKGKLEMMNMGIIFQSSGEMIASAQQGDVQINKLNQTITSFETDFEQLTNTVNMVQTESKSITAMVDMIQEVAEQTKLLSLNAAIEAARAGESGKGFAVVAKEIRKLAEQSSRAASDITESTSRMECITIEASNEFQQMLSKTKSTLTMAATSQSSFNELLIEIEKVNNQLRSIEKDLQEFEQTLPQLQQSAIDYSSMSADNLIRAEEMLLGSSQQLHLLRNNDEIGNKLTDLADSLAIHTQRYDIQ</sequence>
<gene>
    <name evidence="11" type="primary">mcp4</name>
    <name evidence="11" type="ORF">BN990_00391</name>
</gene>
<evidence type="ECO:0000256" key="7">
    <source>
        <dbReference type="SAM" id="Coils"/>
    </source>
</evidence>
<dbReference type="STRING" id="1462526.BN990_00391"/>
<evidence type="ECO:0000256" key="8">
    <source>
        <dbReference type="SAM" id="Phobius"/>
    </source>
</evidence>
<evidence type="ECO:0000256" key="5">
    <source>
        <dbReference type="ARBA" id="ARBA00029447"/>
    </source>
</evidence>
<feature type="domain" description="HAMP" evidence="10">
    <location>
        <begin position="212"/>
        <end position="265"/>
    </location>
</feature>
<keyword evidence="7" id="KW-0175">Coiled coil</keyword>
<name>A0A024Q6M0_9BACI</name>
<dbReference type="PANTHER" id="PTHR32089:SF112">
    <property type="entry name" value="LYSOZYME-LIKE PROTEIN-RELATED"/>
    <property type="match status" value="1"/>
</dbReference>
<keyword evidence="2" id="KW-1003">Cell membrane</keyword>
<feature type="transmembrane region" description="Helical" evidence="8">
    <location>
        <begin position="188"/>
        <end position="211"/>
    </location>
</feature>
<dbReference type="PANTHER" id="PTHR32089">
    <property type="entry name" value="METHYL-ACCEPTING CHEMOTAXIS PROTEIN MCPB"/>
    <property type="match status" value="1"/>
</dbReference>
<evidence type="ECO:0000259" key="9">
    <source>
        <dbReference type="PROSITE" id="PS50111"/>
    </source>
</evidence>